<dbReference type="GeneID" id="28543637"/>
<proteinExistence type="predicted"/>
<dbReference type="HOGENOM" id="CLU_058624_0_0_6"/>
<sequence>MKKLLLLSVIGLTLAGCGGSDDNTEPTPMANPSSVIGTVDSVNSESNTVTVNGYSYQIANVTYGSTSLPTTYLQPNMMVQIGSNISRSTAVNVQLEPTMIGIIRIIDANTFSLNGATLTFNGLSSEIENGDRVMVSSLPTANAGYKVLSVVKFDIEFGEPDEIEGRISNINVNTKTFTLGANVNVQYDERIINLQIGQWVEVEGAMQGNDFVASKVEVENYDYFNGDNEVEGIVTWVAKDQSEFTLNYRGSFVVDNTTRFEDGLKAHLKQGVEVEVRSRMNAGKRIATIVEFDDMDSDQDNEWDGKEFECEGLVSNLDQDGRTFTMTRCENGFDQVIPNRTVTIDAQTRFDGILEQNITNGIHIEVEGFIIGDQNIASEVEYEFN</sequence>
<dbReference type="KEGG" id="awd:AWOD_p920_70"/>
<dbReference type="InterPro" id="IPR043724">
    <property type="entry name" value="DUF5666"/>
</dbReference>
<keyword evidence="3" id="KW-0614">Plasmid</keyword>
<evidence type="ECO:0000313" key="4">
    <source>
        <dbReference type="Proteomes" id="UP000032427"/>
    </source>
</evidence>
<feature type="chain" id="PRO_5013130757" evidence="1">
    <location>
        <begin position="16"/>
        <end position="385"/>
    </location>
</feature>
<evidence type="ECO:0000313" key="3">
    <source>
        <dbReference type="EMBL" id="CED57991.1"/>
    </source>
</evidence>
<gene>
    <name evidence="3" type="ORF">AWOD_p920_70</name>
</gene>
<dbReference type="Pfam" id="PF18914">
    <property type="entry name" value="DUF5666"/>
    <property type="match status" value="3"/>
</dbReference>
<evidence type="ECO:0000259" key="2">
    <source>
        <dbReference type="Pfam" id="PF18914"/>
    </source>
</evidence>
<dbReference type="EMBL" id="LN554848">
    <property type="protein sequence ID" value="CED57991.1"/>
    <property type="molecule type" value="Genomic_DNA"/>
</dbReference>
<dbReference type="AlphaFoldDB" id="A0A090I8M2"/>
<dbReference type="OrthoDB" id="5592950at2"/>
<evidence type="ECO:0000256" key="1">
    <source>
        <dbReference type="SAM" id="SignalP"/>
    </source>
</evidence>
<keyword evidence="4" id="KW-1185">Reference proteome</keyword>
<reference evidence="4" key="1">
    <citation type="submission" date="2014-09" db="EMBL/GenBank/DDBJ databases">
        <authorList>
            <person name="Hjerde E."/>
        </authorList>
    </citation>
    <scope>NUCLEOTIDE SEQUENCE [LARGE SCALE GENOMIC DNA]</scope>
    <source>
        <strain evidence="4">06/09/139</strain>
        <plasmid evidence="4">pAWOD920</plasmid>
    </source>
</reference>
<feature type="domain" description="DUF5666" evidence="2">
    <location>
        <begin position="168"/>
        <end position="217"/>
    </location>
</feature>
<name>A0A090I8M2_9GAMM</name>
<keyword evidence="1" id="KW-0732">Signal</keyword>
<dbReference type="Proteomes" id="UP000032427">
    <property type="component" value="Plasmid pAWOD920"/>
</dbReference>
<accession>A0A090I8M2</accession>
<feature type="signal peptide" evidence="1">
    <location>
        <begin position="1"/>
        <end position="15"/>
    </location>
</feature>
<feature type="domain" description="DUF5666" evidence="2">
    <location>
        <begin position="312"/>
        <end position="381"/>
    </location>
</feature>
<organism evidence="3 4">
    <name type="scientific">Aliivibrio wodanis</name>
    <dbReference type="NCBI Taxonomy" id="80852"/>
    <lineage>
        <taxon>Bacteria</taxon>
        <taxon>Pseudomonadati</taxon>
        <taxon>Pseudomonadota</taxon>
        <taxon>Gammaproteobacteria</taxon>
        <taxon>Vibrionales</taxon>
        <taxon>Vibrionaceae</taxon>
        <taxon>Aliivibrio</taxon>
    </lineage>
</organism>
<feature type="domain" description="DUF5666" evidence="2">
    <location>
        <begin position="231"/>
        <end position="291"/>
    </location>
</feature>
<protein>
    <submittedName>
        <fullName evidence="3">Putative lipoprotein</fullName>
    </submittedName>
</protein>
<dbReference type="PATRIC" id="fig|80852.17.peg.4234"/>
<geneLocation type="plasmid" evidence="3 4">
    <name>pAWOD920</name>
</geneLocation>
<keyword evidence="3" id="KW-0449">Lipoprotein</keyword>
<dbReference type="PROSITE" id="PS51257">
    <property type="entry name" value="PROKAR_LIPOPROTEIN"/>
    <property type="match status" value="1"/>
</dbReference>